<dbReference type="AlphaFoldDB" id="A0A1G6Q447"/>
<evidence type="ECO:0000313" key="1">
    <source>
        <dbReference type="EMBL" id="SDC86714.1"/>
    </source>
</evidence>
<name>A0A1G6Q447_9GAMM</name>
<sequence>MVEASEQGYPDFPVRDVRRMFRVLVALDKLGSSRLTQLVNETGYSKQNILDSMKRSGAQLGVVIEKDENEYRLVSWGPALNKAGVRKLLRESVSSNE</sequence>
<dbReference type="EMBL" id="FMZQ01000007">
    <property type="protein sequence ID" value="SDC86714.1"/>
    <property type="molecule type" value="Genomic_DNA"/>
</dbReference>
<reference evidence="2" key="1">
    <citation type="submission" date="2016-10" db="EMBL/GenBank/DDBJ databases">
        <authorList>
            <person name="Varghese N."/>
            <person name="Submissions S."/>
        </authorList>
    </citation>
    <scope>NUCLEOTIDE SEQUENCE [LARGE SCALE GENOMIC DNA]</scope>
    <source>
        <strain evidence="2">DSM 26382</strain>
    </source>
</reference>
<keyword evidence="2" id="KW-1185">Reference proteome</keyword>
<accession>A0A1G6Q447</accession>
<proteinExistence type="predicted"/>
<evidence type="ECO:0000313" key="2">
    <source>
        <dbReference type="Proteomes" id="UP000199467"/>
    </source>
</evidence>
<dbReference type="RefSeq" id="WP_017362396.1">
    <property type="nucleotide sequence ID" value="NZ_FMZQ01000007.1"/>
</dbReference>
<dbReference type="GeneID" id="57608985"/>
<protein>
    <submittedName>
        <fullName evidence="1">Uncharacterized protein</fullName>
    </submittedName>
</protein>
<gene>
    <name evidence="1" type="ORF">SAMN05216576_107228</name>
</gene>
<dbReference type="Proteomes" id="UP000199467">
    <property type="component" value="Unassembled WGS sequence"/>
</dbReference>
<organism evidence="1 2">
    <name type="scientific">Ectopseudomonas chengduensis</name>
    <dbReference type="NCBI Taxonomy" id="489632"/>
    <lineage>
        <taxon>Bacteria</taxon>
        <taxon>Pseudomonadati</taxon>
        <taxon>Pseudomonadota</taxon>
        <taxon>Gammaproteobacteria</taxon>
        <taxon>Pseudomonadales</taxon>
        <taxon>Pseudomonadaceae</taxon>
        <taxon>Ectopseudomonas</taxon>
    </lineage>
</organism>